<keyword evidence="7 9" id="KW-0472">Membrane</keyword>
<keyword evidence="3 9" id="KW-0812">Transmembrane</keyword>
<dbReference type="GO" id="GO:0016020">
    <property type="term" value="C:membrane"/>
    <property type="evidence" value="ECO:0007669"/>
    <property type="project" value="UniProtKB-SubCell"/>
</dbReference>
<dbReference type="GO" id="GO:0140359">
    <property type="term" value="F:ABC-type transporter activity"/>
    <property type="evidence" value="ECO:0007669"/>
    <property type="project" value="InterPro"/>
</dbReference>
<feature type="region of interest" description="Disordered" evidence="8">
    <location>
        <begin position="1498"/>
        <end position="1535"/>
    </location>
</feature>
<dbReference type="PANTHER" id="PTHR48041">
    <property type="entry name" value="ABC TRANSPORTER G FAMILY MEMBER 28"/>
    <property type="match status" value="1"/>
</dbReference>
<dbReference type="InterPro" id="IPR013525">
    <property type="entry name" value="ABC2_TM"/>
</dbReference>
<comment type="subcellular location">
    <subcellularLocation>
        <location evidence="1">Membrane</location>
        <topology evidence="1">Multi-pass membrane protein</topology>
    </subcellularLocation>
</comment>
<feature type="transmembrane region" description="Helical" evidence="9">
    <location>
        <begin position="513"/>
        <end position="540"/>
    </location>
</feature>
<evidence type="ECO:0000256" key="9">
    <source>
        <dbReference type="SAM" id="Phobius"/>
    </source>
</evidence>
<keyword evidence="5" id="KW-0067">ATP-binding</keyword>
<dbReference type="PROSITE" id="PS50893">
    <property type="entry name" value="ABC_TRANSPORTER_2"/>
    <property type="match status" value="2"/>
</dbReference>
<sequence length="1535" mass="170907">MESKKELDIAEESGGQTTNAGILGQDIVPTTLSFNAVSPVDVWVHNLTVQIDTTPSIWQASPAQSWHRLLRPKFKSDDALSYKTILNGVGAHMPSGSITAIIGSSGSGKTSLLNVMAGRMESSRLKISGLTTFNDDSNIAHMRSSYVMQQDVLIPTLTVRETLQYAADLRLPPPITQAERKAIVEQVILELGLKECADTRIGNSAHKGCSGGEKRRTSIGVQMLANPSVLFCDEPTTGLDATSAYQIIRTLKGLASKGRTVIVSIHAPRSEIWSLFDHVILLSRGSPLYSGPVSESLPYFSELGYTMPTFVNPAEFLIDLAAIDNRSSELEASSLARVNFFRDSWQTKEKKGDVNEVGETASQENLPIAPNDTNEITKKVPFSREFSVLTSRTFKTTLRDPLGVAGTIFEAVGMAVITGWIFLQLDKSQAGIRSREGSLYTASSLNGYLVLTYETFRLTIDIRLFDRERNEGVVTVPGFLLSRRAARFLLEDLPAPILFSIIFYFMVGYRLDVAAFFIFLVISILVHYIAVSFAAVGVGIARSFSGAGLVANLSFTLQSFACGYFVQSNQIPVYTRWLKWTAYTFYAFGALCYNEFIGTSSPTYGQLYDCPYSNDPLDPACKQYTGVYIIESLGLPSNWIWRPCVILVAYVVGFYTLAGLLLQYNKFAMGIAQARKSDGDAQTGKEMAVVTRSTEDIRRVLISLNKYTLEIKKKDYFWKAPRTIPILQPITTEFQAGQLNVIMGPSGSGKTSLLNSIARRLHGSIGTKYRLGGTMSYNGAIPSESVIRSVTSFVTQDDDALMPSLTVRESLRFAAGLRLPRWMSKEEKNRRAEDILMKMGLKDCADNLIGSDLIKGISGGEKRRVTIAIQILTDPKILLLDEPTSGLDAFTATSIMEVLNGLAAEGRTLIMTIHQSRSDIFPHFSNLLLLARGGYPVYSGSGANMISYFGSFGYHCPPQTNPADFALDLITVDLQQDGREATTRKRVHHLITAWQSTDHVVTRQTSQIATPAELGSLKKQMHPLRVTFPLVLHRSTINFFRQPDLIMARTSQIVGIAIIMALFFAPMKNDYAAVQTRMGFVQEFAALYFIGMLQNIAVYPPERDVYYREEADHCYSAETFILSYTVLELPFEILASILFGVIAAYAVNMERSVLMLFVAAFNCFAIINAGESLGIVFCTLFDHVGFSVNVTSVILSISTIMGGIMSLNLNTVLQGFNHLSPIKYAVANLAPYSMRNQHPRKNQVIDRNKRVKISDDMIAESLKKPRFMPPYFEHDALDPNLYAGEWAKPCAQISTDHLPYDIESGPYEEDNADEEEDDEEEINRVLDSMLSGTEDKVTIESSTAPAPPSDADRRVIGTRPVEGKGKKLCGLDDMDKDDRLIYYLKLAKWSERAIHEKLVAEGRIGYSQKTIGTRFARMRRFIMAENDQRLKDGTVVWLAAEKNLLPDAVAYATQQIDKERKALRQRKWELVSEFIQKREPLALYSGEACREEYETMLTRDDDYDATSNDPKVSKLEKERQTHAEMLEHFKQSESL</sequence>
<evidence type="ECO:0000256" key="4">
    <source>
        <dbReference type="ARBA" id="ARBA00022741"/>
    </source>
</evidence>
<feature type="region of interest" description="Disordered" evidence="8">
    <location>
        <begin position="1300"/>
        <end position="1320"/>
    </location>
</feature>
<evidence type="ECO:0000256" key="8">
    <source>
        <dbReference type="SAM" id="MobiDB-lite"/>
    </source>
</evidence>
<comment type="caution">
    <text evidence="11">The sequence shown here is derived from an EMBL/GenBank/DDBJ whole genome shotgun (WGS) entry which is preliminary data.</text>
</comment>
<dbReference type="STRING" id="1196081.A0A364KMZ7"/>
<dbReference type="InterPro" id="IPR003593">
    <property type="entry name" value="AAA+_ATPase"/>
</dbReference>
<feature type="domain" description="ABC transporter" evidence="10">
    <location>
        <begin position="70"/>
        <end position="309"/>
    </location>
</feature>
<feature type="transmembrane region" description="Helical" evidence="9">
    <location>
        <begin position="1153"/>
        <end position="1181"/>
    </location>
</feature>
<dbReference type="PANTHER" id="PTHR48041:SF119">
    <property type="entry name" value="ROA1P"/>
    <property type="match status" value="1"/>
</dbReference>
<dbReference type="GO" id="GO:0016887">
    <property type="term" value="F:ATP hydrolysis activity"/>
    <property type="evidence" value="ECO:0007669"/>
    <property type="project" value="InterPro"/>
</dbReference>
<evidence type="ECO:0000313" key="11">
    <source>
        <dbReference type="EMBL" id="RAO64891.1"/>
    </source>
</evidence>
<name>A0A364KMZ7_TALAM</name>
<evidence type="ECO:0000256" key="6">
    <source>
        <dbReference type="ARBA" id="ARBA00022989"/>
    </source>
</evidence>
<keyword evidence="2" id="KW-0813">Transport</keyword>
<dbReference type="FunFam" id="3.40.50.300:FF:001433">
    <property type="entry name" value="ABC transporter, putative"/>
    <property type="match status" value="1"/>
</dbReference>
<reference evidence="11 12" key="1">
    <citation type="journal article" date="2017" name="Biotechnol. Biofuels">
        <title>Differential beta-glucosidase expression as a function of carbon source availability in Talaromyces amestolkiae: a genomic and proteomic approach.</title>
        <authorList>
            <person name="de Eugenio L.I."/>
            <person name="Mendez-Liter J.A."/>
            <person name="Nieto-Dominguez M."/>
            <person name="Alonso L."/>
            <person name="Gil-Munoz J."/>
            <person name="Barriuso J."/>
            <person name="Prieto A."/>
            <person name="Martinez M.J."/>
        </authorList>
    </citation>
    <scope>NUCLEOTIDE SEQUENCE [LARGE SCALE GENOMIC DNA]</scope>
    <source>
        <strain evidence="11 12">CIB</strain>
    </source>
</reference>
<dbReference type="InterPro" id="IPR027417">
    <property type="entry name" value="P-loop_NTPase"/>
</dbReference>
<keyword evidence="4" id="KW-0547">Nucleotide-binding</keyword>
<evidence type="ECO:0000256" key="2">
    <source>
        <dbReference type="ARBA" id="ARBA00022448"/>
    </source>
</evidence>
<dbReference type="OrthoDB" id="66620at2759"/>
<feature type="transmembrane region" description="Helical" evidence="9">
    <location>
        <begin position="1079"/>
        <end position="1099"/>
    </location>
</feature>
<evidence type="ECO:0000259" key="10">
    <source>
        <dbReference type="PROSITE" id="PS50893"/>
    </source>
</evidence>
<feature type="region of interest" description="Disordered" evidence="8">
    <location>
        <begin position="1"/>
        <end position="22"/>
    </location>
</feature>
<dbReference type="SMART" id="SM00382">
    <property type="entry name" value="AAA"/>
    <property type="match status" value="2"/>
</dbReference>
<gene>
    <name evidence="11" type="ORF">BHQ10_000903</name>
</gene>
<dbReference type="InterPro" id="IPR050352">
    <property type="entry name" value="ABCG_transporters"/>
</dbReference>
<feature type="compositionally biased region" description="Basic and acidic residues" evidence="8">
    <location>
        <begin position="1511"/>
        <end position="1535"/>
    </location>
</feature>
<dbReference type="EMBL" id="MIKG01000001">
    <property type="protein sequence ID" value="RAO64891.1"/>
    <property type="molecule type" value="Genomic_DNA"/>
</dbReference>
<feature type="transmembrane region" description="Helical" evidence="9">
    <location>
        <begin position="547"/>
        <end position="566"/>
    </location>
</feature>
<evidence type="ECO:0000256" key="3">
    <source>
        <dbReference type="ARBA" id="ARBA00022692"/>
    </source>
</evidence>
<evidence type="ECO:0000256" key="1">
    <source>
        <dbReference type="ARBA" id="ARBA00004141"/>
    </source>
</evidence>
<evidence type="ECO:0000256" key="5">
    <source>
        <dbReference type="ARBA" id="ARBA00022840"/>
    </source>
</evidence>
<dbReference type="InterPro" id="IPR017871">
    <property type="entry name" value="ABC_transporter-like_CS"/>
</dbReference>
<feature type="transmembrane region" description="Helical" evidence="9">
    <location>
        <begin position="1193"/>
        <end position="1213"/>
    </location>
</feature>
<feature type="compositionally biased region" description="Acidic residues" evidence="8">
    <location>
        <begin position="1306"/>
        <end position="1320"/>
    </location>
</feature>
<feature type="region of interest" description="Disordered" evidence="8">
    <location>
        <begin position="1336"/>
        <end position="1356"/>
    </location>
</feature>
<dbReference type="PROSITE" id="PS00211">
    <property type="entry name" value="ABC_TRANSPORTER_1"/>
    <property type="match status" value="1"/>
</dbReference>
<organism evidence="11 12">
    <name type="scientific">Talaromyces amestolkiae</name>
    <dbReference type="NCBI Taxonomy" id="1196081"/>
    <lineage>
        <taxon>Eukaryota</taxon>
        <taxon>Fungi</taxon>
        <taxon>Dikarya</taxon>
        <taxon>Ascomycota</taxon>
        <taxon>Pezizomycotina</taxon>
        <taxon>Eurotiomycetes</taxon>
        <taxon>Eurotiomycetidae</taxon>
        <taxon>Eurotiales</taxon>
        <taxon>Trichocomaceae</taxon>
        <taxon>Talaromyces</taxon>
        <taxon>Talaromyces sect. Talaromyces</taxon>
    </lineage>
</organism>
<dbReference type="Pfam" id="PF00005">
    <property type="entry name" value="ABC_tran"/>
    <property type="match status" value="2"/>
</dbReference>
<keyword evidence="12" id="KW-1185">Reference proteome</keyword>
<feature type="transmembrane region" description="Helical" evidence="9">
    <location>
        <begin position="488"/>
        <end position="507"/>
    </location>
</feature>
<dbReference type="Gene3D" id="3.40.50.300">
    <property type="entry name" value="P-loop containing nucleotide triphosphate hydrolases"/>
    <property type="match status" value="2"/>
</dbReference>
<dbReference type="InterPro" id="IPR043926">
    <property type="entry name" value="ABCG_dom"/>
</dbReference>
<dbReference type="InterPro" id="IPR003439">
    <property type="entry name" value="ABC_transporter-like_ATP-bd"/>
</dbReference>
<keyword evidence="6 9" id="KW-1133">Transmembrane helix</keyword>
<dbReference type="Pfam" id="PF19055">
    <property type="entry name" value="ABC2_membrane_7"/>
    <property type="match status" value="2"/>
</dbReference>
<dbReference type="GO" id="GO:0005524">
    <property type="term" value="F:ATP binding"/>
    <property type="evidence" value="ECO:0007669"/>
    <property type="project" value="UniProtKB-KW"/>
</dbReference>
<feature type="transmembrane region" description="Helical" evidence="9">
    <location>
        <begin position="1046"/>
        <end position="1067"/>
    </location>
</feature>
<feature type="transmembrane region" description="Helical" evidence="9">
    <location>
        <begin position="640"/>
        <end position="662"/>
    </location>
</feature>
<evidence type="ECO:0000313" key="12">
    <source>
        <dbReference type="Proteomes" id="UP000249363"/>
    </source>
</evidence>
<dbReference type="Pfam" id="PF01061">
    <property type="entry name" value="ABC2_membrane"/>
    <property type="match status" value="2"/>
</dbReference>
<feature type="transmembrane region" description="Helical" evidence="9">
    <location>
        <begin position="402"/>
        <end position="423"/>
    </location>
</feature>
<dbReference type="Pfam" id="PF24625">
    <property type="entry name" value="DUF7626"/>
    <property type="match status" value="1"/>
</dbReference>
<feature type="domain" description="ABC transporter" evidence="10">
    <location>
        <begin position="711"/>
        <end position="958"/>
    </location>
</feature>
<dbReference type="InterPro" id="IPR056043">
    <property type="entry name" value="DUF7626"/>
</dbReference>
<protein>
    <recommendedName>
        <fullName evidence="10">ABC transporter domain-containing protein</fullName>
    </recommendedName>
</protein>
<dbReference type="Proteomes" id="UP000249363">
    <property type="component" value="Unassembled WGS sequence"/>
</dbReference>
<dbReference type="RefSeq" id="XP_040729408.1">
    <property type="nucleotide sequence ID" value="XM_040881901.1"/>
</dbReference>
<feature type="transmembrane region" description="Helical" evidence="9">
    <location>
        <begin position="1120"/>
        <end position="1147"/>
    </location>
</feature>
<proteinExistence type="predicted"/>
<dbReference type="FunFam" id="3.40.50.300:FF:001882">
    <property type="entry name" value="ABC efflux transporter, putative"/>
    <property type="match status" value="1"/>
</dbReference>
<accession>A0A364KMZ7</accession>
<dbReference type="GeneID" id="63790120"/>
<dbReference type="SUPFAM" id="SSF52540">
    <property type="entry name" value="P-loop containing nucleoside triphosphate hydrolases"/>
    <property type="match status" value="2"/>
</dbReference>
<evidence type="ECO:0000256" key="7">
    <source>
        <dbReference type="ARBA" id="ARBA00023136"/>
    </source>
</evidence>